<dbReference type="Proteomes" id="UP000027821">
    <property type="component" value="Unassembled WGS sequence"/>
</dbReference>
<dbReference type="GO" id="GO:0006313">
    <property type="term" value="P:DNA transposition"/>
    <property type="evidence" value="ECO:0007669"/>
    <property type="project" value="InterPro"/>
</dbReference>
<dbReference type="SUPFAM" id="SSF48295">
    <property type="entry name" value="TrpR-like"/>
    <property type="match status" value="1"/>
</dbReference>
<accession>A0A074L4J5</accession>
<dbReference type="GO" id="GO:0043565">
    <property type="term" value="F:sequence-specific DNA binding"/>
    <property type="evidence" value="ECO:0007669"/>
    <property type="project" value="InterPro"/>
</dbReference>
<name>A0A074L4J5_9BACT</name>
<dbReference type="RefSeq" id="WP_035069535.1">
    <property type="nucleotide sequence ID" value="NZ_JMIH01000011.1"/>
</dbReference>
<dbReference type="EMBL" id="JMIH01000011">
    <property type="protein sequence ID" value="KEO75420.1"/>
    <property type="molecule type" value="Genomic_DNA"/>
</dbReference>
<dbReference type="OrthoDB" id="291972at2"/>
<dbReference type="eggNOG" id="COG2963">
    <property type="taxonomic scope" value="Bacteria"/>
</dbReference>
<protein>
    <submittedName>
        <fullName evidence="1">Transposase</fullName>
    </submittedName>
</protein>
<dbReference type="InterPro" id="IPR002514">
    <property type="entry name" value="Transposase_8"/>
</dbReference>
<comment type="caution">
    <text evidence="1">The sequence shown here is derived from an EMBL/GenBank/DDBJ whole genome shotgun (WGS) entry which is preliminary data.</text>
</comment>
<sequence>MTTRRKFTSKFKTKVVLEMLKERSSLAELAQKYELAPQQLSNWKREFLNGAEDVFEKGSKNKKDPADEEKDQLLKTIGKLKVEVDFLKDALR</sequence>
<dbReference type="STRING" id="1048983.EL17_00720"/>
<dbReference type="GO" id="GO:0004803">
    <property type="term" value="F:transposase activity"/>
    <property type="evidence" value="ECO:0007669"/>
    <property type="project" value="InterPro"/>
</dbReference>
<evidence type="ECO:0000313" key="1">
    <source>
        <dbReference type="EMBL" id="KEO75420.1"/>
    </source>
</evidence>
<dbReference type="Pfam" id="PF01527">
    <property type="entry name" value="HTH_Tnp_1"/>
    <property type="match status" value="1"/>
</dbReference>
<evidence type="ECO:0000313" key="2">
    <source>
        <dbReference type="Proteomes" id="UP000027821"/>
    </source>
</evidence>
<dbReference type="InterPro" id="IPR010921">
    <property type="entry name" value="Trp_repressor/repl_initiator"/>
</dbReference>
<dbReference type="AlphaFoldDB" id="A0A074L4J5"/>
<organism evidence="1 2">
    <name type="scientific">Anditalea andensis</name>
    <dbReference type="NCBI Taxonomy" id="1048983"/>
    <lineage>
        <taxon>Bacteria</taxon>
        <taxon>Pseudomonadati</taxon>
        <taxon>Bacteroidota</taxon>
        <taxon>Cytophagia</taxon>
        <taxon>Cytophagales</taxon>
        <taxon>Cytophagaceae</taxon>
        <taxon>Anditalea</taxon>
    </lineage>
</organism>
<gene>
    <name evidence="1" type="ORF">EL17_00720</name>
</gene>
<dbReference type="InterPro" id="IPR036388">
    <property type="entry name" value="WH-like_DNA-bd_sf"/>
</dbReference>
<keyword evidence="2" id="KW-1185">Reference proteome</keyword>
<proteinExistence type="predicted"/>
<reference evidence="1 2" key="1">
    <citation type="submission" date="2014-04" db="EMBL/GenBank/DDBJ databases">
        <title>Characterization and application of a salt tolerant electro-active bacterium.</title>
        <authorList>
            <person name="Yang L."/>
            <person name="Wei S."/>
            <person name="Tay Q.X.M."/>
        </authorList>
    </citation>
    <scope>NUCLEOTIDE SEQUENCE [LARGE SCALE GENOMIC DNA]</scope>
    <source>
        <strain evidence="1 2">LY1</strain>
    </source>
</reference>
<dbReference type="Gene3D" id="1.10.10.10">
    <property type="entry name" value="Winged helix-like DNA-binding domain superfamily/Winged helix DNA-binding domain"/>
    <property type="match status" value="1"/>
</dbReference>